<dbReference type="AlphaFoldDB" id="D3Q1C0"/>
<proteinExistence type="predicted"/>
<protein>
    <recommendedName>
        <fullName evidence="1">Methyltransferase domain-containing protein</fullName>
    </recommendedName>
</protein>
<dbReference type="STRING" id="446470.Snas_6076"/>
<sequence length="344" mass="37290">MNAQAGGETDLYADALGHYRSPDRGDAVKVDWERPDYVGLLRVALRHVRAGRRGIRVVDLGAGAGEGWWLTRAALGRGVHFGYTAVDSSPSLLALGERRLGGEAGVRFRLTDMRDFDFAADPTDVYLSVGAPFSELDEESFAEVVRGIGMAVASRRGPSAVVLDVYGRDCLSWIPVAADRRTYSMTFFLDAASPPTRDMRFYTRGRLERVIHNGLTDAARNRLTGLVFSDRCVFSSRHTLTGAYNPDVPRLRTAVNALINGEDVPDGDRGLVIPEKAYLPHLGATPSHRALARTVDTWNKTVHTGLLGGRRSLARSLRGLNQITGTAAAGIGHYLTVVALFAAG</sequence>
<name>D3Q1C0_STANL</name>
<evidence type="ECO:0000313" key="3">
    <source>
        <dbReference type="Proteomes" id="UP000000844"/>
    </source>
</evidence>
<dbReference type="InterPro" id="IPR041698">
    <property type="entry name" value="Methyltransf_25"/>
</dbReference>
<evidence type="ECO:0000313" key="2">
    <source>
        <dbReference type="EMBL" id="ADD45700.1"/>
    </source>
</evidence>
<organism evidence="2 3">
    <name type="scientific">Stackebrandtia nassauensis (strain DSM 44728 / CIP 108903 / NRRL B-16338 / NBRC 102104 / LLR-40K-21)</name>
    <dbReference type="NCBI Taxonomy" id="446470"/>
    <lineage>
        <taxon>Bacteria</taxon>
        <taxon>Bacillati</taxon>
        <taxon>Actinomycetota</taxon>
        <taxon>Actinomycetes</taxon>
        <taxon>Glycomycetales</taxon>
        <taxon>Glycomycetaceae</taxon>
        <taxon>Stackebrandtia</taxon>
    </lineage>
</organism>
<dbReference type="KEGG" id="sna:Snas_6076"/>
<dbReference type="Gene3D" id="3.40.50.150">
    <property type="entry name" value="Vaccinia Virus protein VP39"/>
    <property type="match status" value="1"/>
</dbReference>
<feature type="domain" description="Methyltransferase" evidence="1">
    <location>
        <begin position="57"/>
        <end position="147"/>
    </location>
</feature>
<dbReference type="EMBL" id="CP001778">
    <property type="protein sequence ID" value="ADD45700.1"/>
    <property type="molecule type" value="Genomic_DNA"/>
</dbReference>
<dbReference type="Pfam" id="PF13649">
    <property type="entry name" value="Methyltransf_25"/>
    <property type="match status" value="1"/>
</dbReference>
<dbReference type="Proteomes" id="UP000000844">
    <property type="component" value="Chromosome"/>
</dbReference>
<reference evidence="2 3" key="1">
    <citation type="journal article" date="2009" name="Stand. Genomic Sci.">
        <title>Complete genome sequence of Stackebrandtia nassauensis type strain (LLR-40K-21).</title>
        <authorList>
            <person name="Munk C."/>
            <person name="Lapidus A."/>
            <person name="Copeland A."/>
            <person name="Jando M."/>
            <person name="Mayilraj S."/>
            <person name="Glavina Del Rio T."/>
            <person name="Nolan M."/>
            <person name="Chen F."/>
            <person name="Lucas S."/>
            <person name="Tice H."/>
            <person name="Cheng J.F."/>
            <person name="Han C."/>
            <person name="Detter J.C."/>
            <person name="Bruce D."/>
            <person name="Goodwin L."/>
            <person name="Chain P."/>
            <person name="Pitluck S."/>
            <person name="Goker M."/>
            <person name="Ovchinikova G."/>
            <person name="Pati A."/>
            <person name="Ivanova N."/>
            <person name="Mavromatis K."/>
            <person name="Chen A."/>
            <person name="Palaniappan K."/>
            <person name="Land M."/>
            <person name="Hauser L."/>
            <person name="Chang Y.J."/>
            <person name="Jeffries C.D."/>
            <person name="Bristow J."/>
            <person name="Eisen J.A."/>
            <person name="Markowitz V."/>
            <person name="Hugenholtz P."/>
            <person name="Kyrpides N.C."/>
            <person name="Klenk H.P."/>
        </authorList>
    </citation>
    <scope>NUCLEOTIDE SEQUENCE [LARGE SCALE GENOMIC DNA]</scope>
    <source>
        <strain evidence="3">DSM 44728 / CIP 108903 / NRRL B-16338 / NBRC 102104 / LLR-40K-21</strain>
    </source>
</reference>
<gene>
    <name evidence="2" type="ordered locus">Snas_6076</name>
</gene>
<keyword evidence="3" id="KW-1185">Reference proteome</keyword>
<dbReference type="eggNOG" id="COG2890">
    <property type="taxonomic scope" value="Bacteria"/>
</dbReference>
<accession>D3Q1C0</accession>
<dbReference type="InterPro" id="IPR029063">
    <property type="entry name" value="SAM-dependent_MTases_sf"/>
</dbReference>
<dbReference type="RefSeq" id="WP_013021271.1">
    <property type="nucleotide sequence ID" value="NC_013947.1"/>
</dbReference>
<evidence type="ECO:0000259" key="1">
    <source>
        <dbReference type="Pfam" id="PF13649"/>
    </source>
</evidence>
<dbReference type="CDD" id="cd02440">
    <property type="entry name" value="AdoMet_MTases"/>
    <property type="match status" value="1"/>
</dbReference>
<dbReference type="HOGENOM" id="CLU_806337_0_0_11"/>
<dbReference type="SUPFAM" id="SSF53335">
    <property type="entry name" value="S-adenosyl-L-methionine-dependent methyltransferases"/>
    <property type="match status" value="1"/>
</dbReference>